<keyword evidence="8" id="KW-1185">Reference proteome</keyword>
<evidence type="ECO:0000256" key="6">
    <source>
        <dbReference type="ARBA" id="ARBA00031723"/>
    </source>
</evidence>
<dbReference type="NCBIfam" id="TIGR01870">
    <property type="entry name" value="cas_TM1810_Csm2"/>
    <property type="match status" value="1"/>
</dbReference>
<dbReference type="RefSeq" id="WP_090286090.1">
    <property type="nucleotide sequence ID" value="NZ_FMWO01000048.1"/>
</dbReference>
<accession>A0A1G5SGG9</accession>
<comment type="similarity">
    <text evidence="2">Belongs to the CRISPR-associated Csm2 family.</text>
</comment>
<gene>
    <name evidence="7" type="ORF">NSMM_400119</name>
</gene>
<sequence>MTPDLKTSPPPATLFSEDAENIAKQLDESAKNGRDSGKNKSTQIRRFYDELVGWQERIGTDEQKFKDYEAFIHMLNAKAAYAQGRKLVTQEFVEWLNSCIKQVTDTRTLNHFRLHFEAMLGFLKAIRG</sequence>
<dbReference type="GO" id="GO:0051607">
    <property type="term" value="P:defense response to virus"/>
    <property type="evidence" value="ECO:0007669"/>
    <property type="project" value="UniProtKB-KW"/>
</dbReference>
<dbReference type="STRING" id="51642.NSMM_400119"/>
<organism evidence="7 8">
    <name type="scientific">Nitrosomonas mobilis</name>
    <dbReference type="NCBI Taxonomy" id="51642"/>
    <lineage>
        <taxon>Bacteria</taxon>
        <taxon>Pseudomonadati</taxon>
        <taxon>Pseudomonadota</taxon>
        <taxon>Betaproteobacteria</taxon>
        <taxon>Nitrosomonadales</taxon>
        <taxon>Nitrosomonadaceae</taxon>
        <taxon>Nitrosomonas</taxon>
    </lineage>
</organism>
<keyword evidence="4" id="KW-0694">RNA-binding</keyword>
<reference evidence="7 8" key="1">
    <citation type="submission" date="2016-10" db="EMBL/GenBank/DDBJ databases">
        <authorList>
            <person name="de Groot N.N."/>
        </authorList>
    </citation>
    <scope>NUCLEOTIDE SEQUENCE [LARGE SCALE GENOMIC DNA]</scope>
    <source>
        <strain evidence="7">1</strain>
    </source>
</reference>
<keyword evidence="5" id="KW-0051">Antiviral defense</keyword>
<dbReference type="CDD" id="cd09647">
    <property type="entry name" value="Csm2_III-A"/>
    <property type="match status" value="1"/>
</dbReference>
<dbReference type="OrthoDB" id="9803002at2"/>
<evidence type="ECO:0000256" key="5">
    <source>
        <dbReference type="ARBA" id="ARBA00023118"/>
    </source>
</evidence>
<name>A0A1G5SGG9_9PROT</name>
<evidence type="ECO:0000256" key="3">
    <source>
        <dbReference type="ARBA" id="ARBA00016118"/>
    </source>
</evidence>
<evidence type="ECO:0000256" key="4">
    <source>
        <dbReference type="ARBA" id="ARBA00022884"/>
    </source>
</evidence>
<dbReference type="InterPro" id="IPR010149">
    <property type="entry name" value="CRISPR-assoc_prot_Csm2_III-A"/>
</dbReference>
<evidence type="ECO:0000313" key="7">
    <source>
        <dbReference type="EMBL" id="SCZ85641.1"/>
    </source>
</evidence>
<evidence type="ECO:0000256" key="1">
    <source>
        <dbReference type="ARBA" id="ARBA00003640"/>
    </source>
</evidence>
<protein>
    <recommendedName>
        <fullName evidence="3">CRISPR system Cms protein Csm2</fullName>
    </recommendedName>
    <alternativeName>
        <fullName evidence="6">CRISPR type III A-associated protein Csm2</fullName>
    </alternativeName>
</protein>
<dbReference type="AlphaFoldDB" id="A0A1G5SGG9"/>
<evidence type="ECO:0000256" key="2">
    <source>
        <dbReference type="ARBA" id="ARBA00006896"/>
    </source>
</evidence>
<dbReference type="Pfam" id="PF03750">
    <property type="entry name" value="Csm2_III-A"/>
    <property type="match status" value="1"/>
</dbReference>
<dbReference type="Proteomes" id="UP000198729">
    <property type="component" value="Unassembled WGS sequence"/>
</dbReference>
<dbReference type="GO" id="GO:0003723">
    <property type="term" value="F:RNA binding"/>
    <property type="evidence" value="ECO:0007669"/>
    <property type="project" value="UniProtKB-KW"/>
</dbReference>
<proteinExistence type="inferred from homology"/>
<dbReference type="EMBL" id="FMWO01000048">
    <property type="protein sequence ID" value="SCZ85641.1"/>
    <property type="molecule type" value="Genomic_DNA"/>
</dbReference>
<evidence type="ECO:0000313" key="8">
    <source>
        <dbReference type="Proteomes" id="UP000198729"/>
    </source>
</evidence>
<comment type="function">
    <text evidence="1">This subunit may be involved in monitoring complementarity of crRNA and target RNA.</text>
</comment>